<sequence>MSGAMEQLIPWLVFCVAFLVFCFARPNGARIFIGIFFIVMALGVNALLAFVAPEQFVAMGTDDPLIPVYAWVFQNVVAAAPTVVGMLAAAGEIVVGLLVLSHGRKVKVGLLAAIVFLLLVTPLGVWTLPNPLMAVGLARLLTQEFPRSLWQRRQPAARS</sequence>
<organism evidence="2 3">
    <name type="scientific">Pseudarthrobacter polychromogenes</name>
    <dbReference type="NCBI Taxonomy" id="1676"/>
    <lineage>
        <taxon>Bacteria</taxon>
        <taxon>Bacillati</taxon>
        <taxon>Actinomycetota</taxon>
        <taxon>Actinomycetes</taxon>
        <taxon>Micrococcales</taxon>
        <taxon>Micrococcaceae</taxon>
        <taxon>Pseudarthrobacter</taxon>
    </lineage>
</organism>
<evidence type="ECO:0008006" key="4">
    <source>
        <dbReference type="Google" id="ProtNLM"/>
    </source>
</evidence>
<name>A0ABQ1XD13_9MICC</name>
<proteinExistence type="predicted"/>
<dbReference type="Proteomes" id="UP000596938">
    <property type="component" value="Unassembled WGS sequence"/>
</dbReference>
<feature type="transmembrane region" description="Helical" evidence="1">
    <location>
        <begin position="108"/>
        <end position="128"/>
    </location>
</feature>
<keyword evidence="1" id="KW-1133">Transmembrane helix</keyword>
<keyword evidence="3" id="KW-1185">Reference proteome</keyword>
<feature type="transmembrane region" description="Helical" evidence="1">
    <location>
        <begin position="31"/>
        <end position="52"/>
    </location>
</feature>
<dbReference type="EMBL" id="BMKU01000001">
    <property type="protein sequence ID" value="GGG84926.1"/>
    <property type="molecule type" value="Genomic_DNA"/>
</dbReference>
<evidence type="ECO:0000313" key="3">
    <source>
        <dbReference type="Proteomes" id="UP000596938"/>
    </source>
</evidence>
<keyword evidence="1" id="KW-0812">Transmembrane</keyword>
<feature type="transmembrane region" description="Helical" evidence="1">
    <location>
        <begin position="72"/>
        <end position="101"/>
    </location>
</feature>
<keyword evidence="1" id="KW-0472">Membrane</keyword>
<reference evidence="3" key="1">
    <citation type="journal article" date="2019" name="Int. J. Syst. Evol. Microbiol.">
        <title>The Global Catalogue of Microorganisms (GCM) 10K type strain sequencing project: providing services to taxonomists for standard genome sequencing and annotation.</title>
        <authorList>
            <consortium name="The Broad Institute Genomics Platform"/>
            <consortium name="The Broad Institute Genome Sequencing Center for Infectious Disease"/>
            <person name="Wu L."/>
            <person name="Ma J."/>
        </authorList>
    </citation>
    <scope>NUCLEOTIDE SEQUENCE [LARGE SCALE GENOMIC DNA]</scope>
    <source>
        <strain evidence="3">CGMCC 1.1927</strain>
    </source>
</reference>
<accession>A0ABQ1XD13</accession>
<gene>
    <name evidence="2" type="ORF">GCM10011577_03270</name>
</gene>
<feature type="transmembrane region" description="Helical" evidence="1">
    <location>
        <begin position="6"/>
        <end position="24"/>
    </location>
</feature>
<comment type="caution">
    <text evidence="2">The sequence shown here is derived from an EMBL/GenBank/DDBJ whole genome shotgun (WGS) entry which is preliminary data.</text>
</comment>
<protein>
    <recommendedName>
        <fullName evidence="4">DoxX-like protein</fullName>
    </recommendedName>
</protein>
<evidence type="ECO:0000256" key="1">
    <source>
        <dbReference type="SAM" id="Phobius"/>
    </source>
</evidence>
<evidence type="ECO:0000313" key="2">
    <source>
        <dbReference type="EMBL" id="GGG84926.1"/>
    </source>
</evidence>